<evidence type="ECO:0000313" key="1">
    <source>
        <dbReference type="EMBL" id="PIO55136.1"/>
    </source>
</evidence>
<keyword evidence="2" id="KW-1185">Reference proteome</keyword>
<gene>
    <name evidence="1" type="ORF">TELCIR_23481</name>
</gene>
<dbReference type="EMBL" id="KZ388636">
    <property type="protein sequence ID" value="PIO55136.1"/>
    <property type="molecule type" value="Genomic_DNA"/>
</dbReference>
<sequence length="77" mass="8593">MTSTSDVRQGIKFTTRHFRVAAEAEKEINKMLRVSREASVKPSLLCLLIDEEPRVMRAGHVLWASPSSRPDLGGKVT</sequence>
<protein>
    <submittedName>
        <fullName evidence="1">Uncharacterized protein</fullName>
    </submittedName>
</protein>
<evidence type="ECO:0000313" key="2">
    <source>
        <dbReference type="Proteomes" id="UP000230423"/>
    </source>
</evidence>
<accession>A0A2G9TAY1</accession>
<dbReference type="Proteomes" id="UP000230423">
    <property type="component" value="Unassembled WGS sequence"/>
</dbReference>
<proteinExistence type="predicted"/>
<name>A0A2G9TAY1_TELCI</name>
<dbReference type="AlphaFoldDB" id="A0A2G9TAY1"/>
<organism evidence="1 2">
    <name type="scientific">Teladorsagia circumcincta</name>
    <name type="common">Brown stomach worm</name>
    <name type="synonym">Ostertagia circumcincta</name>
    <dbReference type="NCBI Taxonomy" id="45464"/>
    <lineage>
        <taxon>Eukaryota</taxon>
        <taxon>Metazoa</taxon>
        <taxon>Ecdysozoa</taxon>
        <taxon>Nematoda</taxon>
        <taxon>Chromadorea</taxon>
        <taxon>Rhabditida</taxon>
        <taxon>Rhabditina</taxon>
        <taxon>Rhabditomorpha</taxon>
        <taxon>Strongyloidea</taxon>
        <taxon>Trichostrongylidae</taxon>
        <taxon>Teladorsagia</taxon>
    </lineage>
</organism>
<reference evidence="1 2" key="1">
    <citation type="submission" date="2015-09" db="EMBL/GenBank/DDBJ databases">
        <title>Draft genome of the parasitic nematode Teladorsagia circumcincta isolate WARC Sus (inbred).</title>
        <authorList>
            <person name="Mitreva M."/>
        </authorList>
    </citation>
    <scope>NUCLEOTIDE SEQUENCE [LARGE SCALE GENOMIC DNA]</scope>
    <source>
        <strain evidence="1 2">S</strain>
    </source>
</reference>
<dbReference type="OrthoDB" id="5874129at2759"/>